<keyword evidence="2" id="KW-1185">Reference proteome</keyword>
<evidence type="ECO:0000313" key="2">
    <source>
        <dbReference type="Proteomes" id="UP000198122"/>
    </source>
</evidence>
<dbReference type="EMBL" id="FYEZ01000001">
    <property type="protein sequence ID" value="SNC61170.1"/>
    <property type="molecule type" value="Genomic_DNA"/>
</dbReference>
<dbReference type="AlphaFoldDB" id="A0A212T5M7"/>
<evidence type="ECO:0000313" key="1">
    <source>
        <dbReference type="EMBL" id="SNC61170.1"/>
    </source>
</evidence>
<name>A0A212T5M7_9MICO</name>
<gene>
    <name evidence="1" type="ORF">SAMN05445756_0427</name>
</gene>
<reference evidence="1 2" key="1">
    <citation type="submission" date="2017-06" db="EMBL/GenBank/DDBJ databases">
        <authorList>
            <person name="Kim H.J."/>
            <person name="Triplett B.A."/>
        </authorList>
    </citation>
    <scope>NUCLEOTIDE SEQUENCE [LARGE SCALE GENOMIC DNA]</scope>
    <source>
        <strain evidence="1 2">DSM 22179</strain>
    </source>
</reference>
<proteinExistence type="predicted"/>
<sequence>MAKAVVPGFLLAGSNVTGGPWSVLAGGRDVSGAAQVEGWDPSIDLMVSRPLEVDLPGLLAATGQGQGARFRSVLMWHATGSGLRGVSESVPAVDGVVHLQLDLEGAVLGGTLTVESVVILDLPDPGHPLAATAAGVVVWREQTSYTLEGDGNRLQTQQLSFSEQGLGLPAAAWRLHVEEEAGLDDLAGAQVFLYLNSDHPRLTSLLEGDAPDPLLLSALRLEMERRLVEAALDRFEELETRSTYDEGSFGEALDRALKRNFPGQSPAEIAAQRDRDRGWFEMTLQARTRFLA</sequence>
<protein>
    <submittedName>
        <fullName evidence="1">Uncharacterized protein</fullName>
    </submittedName>
</protein>
<accession>A0A212T5M7</accession>
<organism evidence="1 2">
    <name type="scientific">Kytococcus aerolatus</name>
    <dbReference type="NCBI Taxonomy" id="592308"/>
    <lineage>
        <taxon>Bacteria</taxon>
        <taxon>Bacillati</taxon>
        <taxon>Actinomycetota</taxon>
        <taxon>Actinomycetes</taxon>
        <taxon>Micrococcales</taxon>
        <taxon>Kytococcaceae</taxon>
        <taxon>Kytococcus</taxon>
    </lineage>
</organism>
<dbReference type="Proteomes" id="UP000198122">
    <property type="component" value="Unassembled WGS sequence"/>
</dbReference>